<organism evidence="6">
    <name type="scientific">marine sediment metagenome</name>
    <dbReference type="NCBI Taxonomy" id="412755"/>
    <lineage>
        <taxon>unclassified sequences</taxon>
        <taxon>metagenomes</taxon>
        <taxon>ecological metagenomes</taxon>
    </lineage>
</organism>
<name>A0A0F9NAE2_9ZZZZ</name>
<dbReference type="AlphaFoldDB" id="A0A0F9NAE2"/>
<proteinExistence type="predicted"/>
<comment type="subcellular location">
    <subcellularLocation>
        <location evidence="1">Membrane</location>
        <topology evidence="1">Multi-pass membrane protein</topology>
    </subcellularLocation>
</comment>
<dbReference type="Pfam" id="PF09685">
    <property type="entry name" value="MamF_MmsF"/>
    <property type="match status" value="1"/>
</dbReference>
<keyword evidence="4 5" id="KW-0472">Membrane</keyword>
<dbReference type="InterPro" id="IPR019109">
    <property type="entry name" value="MamF_MmsF"/>
</dbReference>
<evidence type="ECO:0000256" key="2">
    <source>
        <dbReference type="ARBA" id="ARBA00022692"/>
    </source>
</evidence>
<reference evidence="6" key="1">
    <citation type="journal article" date="2015" name="Nature">
        <title>Complex archaea that bridge the gap between prokaryotes and eukaryotes.</title>
        <authorList>
            <person name="Spang A."/>
            <person name="Saw J.H."/>
            <person name="Jorgensen S.L."/>
            <person name="Zaremba-Niedzwiedzka K."/>
            <person name="Martijn J."/>
            <person name="Lind A.E."/>
            <person name="van Eijk R."/>
            <person name="Schleper C."/>
            <person name="Guy L."/>
            <person name="Ettema T.J."/>
        </authorList>
    </citation>
    <scope>NUCLEOTIDE SEQUENCE</scope>
</reference>
<feature type="transmembrane region" description="Helical" evidence="5">
    <location>
        <begin position="68"/>
        <end position="101"/>
    </location>
</feature>
<keyword evidence="3 5" id="KW-1133">Transmembrane helix</keyword>
<comment type="caution">
    <text evidence="6">The sequence shown here is derived from an EMBL/GenBank/DDBJ whole genome shotgun (WGS) entry which is preliminary data.</text>
</comment>
<evidence type="ECO:0000313" key="6">
    <source>
        <dbReference type="EMBL" id="KKN08892.1"/>
    </source>
</evidence>
<evidence type="ECO:0000256" key="5">
    <source>
        <dbReference type="SAM" id="Phobius"/>
    </source>
</evidence>
<protein>
    <recommendedName>
        <fullName evidence="7">Orotate phosphoribosyltransferase</fullName>
    </recommendedName>
</protein>
<dbReference type="EMBL" id="LAZR01004406">
    <property type="protein sequence ID" value="KKN08892.1"/>
    <property type="molecule type" value="Genomic_DNA"/>
</dbReference>
<keyword evidence="2 5" id="KW-0812">Transmembrane</keyword>
<gene>
    <name evidence="6" type="ORF">LCGC14_1052120</name>
</gene>
<evidence type="ECO:0008006" key="7">
    <source>
        <dbReference type="Google" id="ProtNLM"/>
    </source>
</evidence>
<evidence type="ECO:0000256" key="4">
    <source>
        <dbReference type="ARBA" id="ARBA00023136"/>
    </source>
</evidence>
<accession>A0A0F9NAE2</accession>
<feature type="transmembrane region" description="Helical" evidence="5">
    <location>
        <begin position="20"/>
        <end position="45"/>
    </location>
</feature>
<sequence>MEENQQVEPVNKDERMWAMLCHLSALAGFVMPFGSIIGPLIVWLIKRDEMPVVDVHGKKALNFQITMAIAYVVCFLLMFVAIGLILLPIVAIFSFVMVVLASIKANEGKEFNYPLSLNLIK</sequence>
<evidence type="ECO:0000256" key="3">
    <source>
        <dbReference type="ARBA" id="ARBA00022989"/>
    </source>
</evidence>
<evidence type="ECO:0000256" key="1">
    <source>
        <dbReference type="ARBA" id="ARBA00004141"/>
    </source>
</evidence>